<dbReference type="Proteomes" id="UP000092154">
    <property type="component" value="Unassembled WGS sequence"/>
</dbReference>
<evidence type="ECO:0000313" key="2">
    <source>
        <dbReference type="EMBL" id="OAX33463.1"/>
    </source>
</evidence>
<proteinExistence type="predicted"/>
<reference evidence="2 3" key="1">
    <citation type="submission" date="2016-06" db="EMBL/GenBank/DDBJ databases">
        <title>Comparative genomics of the ectomycorrhizal sister species Rhizopogon vinicolor and Rhizopogon vesiculosus (Basidiomycota: Boletales) reveals a divergence of the mating type B locus.</title>
        <authorList>
            <consortium name="DOE Joint Genome Institute"/>
            <person name="Mujic A.B."/>
            <person name="Kuo A."/>
            <person name="Tritt A."/>
            <person name="Lipzen A."/>
            <person name="Chen C."/>
            <person name="Johnson J."/>
            <person name="Sharma A."/>
            <person name="Barry K."/>
            <person name="Grigoriev I.V."/>
            <person name="Spatafora J.W."/>
        </authorList>
    </citation>
    <scope>NUCLEOTIDE SEQUENCE [LARGE SCALE GENOMIC DNA]</scope>
    <source>
        <strain evidence="2 3">AM-OR11-026</strain>
    </source>
</reference>
<evidence type="ECO:0000313" key="3">
    <source>
        <dbReference type="Proteomes" id="UP000092154"/>
    </source>
</evidence>
<accession>A0A1B7MLG9</accession>
<dbReference type="InParanoid" id="A0A1B7MLG9"/>
<dbReference type="EMBL" id="KV448764">
    <property type="protein sequence ID" value="OAX33463.1"/>
    <property type="molecule type" value="Genomic_DNA"/>
</dbReference>
<dbReference type="AlphaFoldDB" id="A0A1B7MLG9"/>
<sequence length="76" mass="8640">MVYPERRHDCRVRVRTSRQRLCSTWHLFLRTSQCSRRAPAGSSLPSSAFLFSLQLLSILLLFLCLLSMALSSSPPS</sequence>
<keyword evidence="3" id="KW-1185">Reference proteome</keyword>
<name>A0A1B7MLG9_9AGAM</name>
<keyword evidence="1" id="KW-0472">Membrane</keyword>
<protein>
    <submittedName>
        <fullName evidence="2">Uncharacterized protein</fullName>
    </submittedName>
</protein>
<evidence type="ECO:0000256" key="1">
    <source>
        <dbReference type="SAM" id="Phobius"/>
    </source>
</evidence>
<gene>
    <name evidence="2" type="ORF">K503DRAFT_522278</name>
</gene>
<feature type="transmembrane region" description="Helical" evidence="1">
    <location>
        <begin position="48"/>
        <end position="70"/>
    </location>
</feature>
<keyword evidence="1" id="KW-1133">Transmembrane helix</keyword>
<keyword evidence="1" id="KW-0812">Transmembrane</keyword>
<organism evidence="2 3">
    <name type="scientific">Rhizopogon vinicolor AM-OR11-026</name>
    <dbReference type="NCBI Taxonomy" id="1314800"/>
    <lineage>
        <taxon>Eukaryota</taxon>
        <taxon>Fungi</taxon>
        <taxon>Dikarya</taxon>
        <taxon>Basidiomycota</taxon>
        <taxon>Agaricomycotina</taxon>
        <taxon>Agaricomycetes</taxon>
        <taxon>Agaricomycetidae</taxon>
        <taxon>Boletales</taxon>
        <taxon>Suillineae</taxon>
        <taxon>Rhizopogonaceae</taxon>
        <taxon>Rhizopogon</taxon>
    </lineage>
</organism>